<accession>A0A2W4UR78</accession>
<reference evidence="2" key="1">
    <citation type="submission" date="2018-04" db="EMBL/GenBank/DDBJ databases">
        <authorList>
            <person name="Cornet L."/>
        </authorList>
    </citation>
    <scope>NUCLEOTIDE SEQUENCE [LARGE SCALE GENOMIC DNA]</scope>
</reference>
<dbReference type="AlphaFoldDB" id="A0A2W4UR78"/>
<name>A0A2W4UR78_9CYAN</name>
<evidence type="ECO:0000313" key="2">
    <source>
        <dbReference type="Proteomes" id="UP000249354"/>
    </source>
</evidence>
<dbReference type="Proteomes" id="UP000249354">
    <property type="component" value="Unassembled WGS sequence"/>
</dbReference>
<dbReference type="EMBL" id="QBMC01000018">
    <property type="protein sequence ID" value="PZO21727.1"/>
    <property type="molecule type" value="Genomic_DNA"/>
</dbReference>
<comment type="caution">
    <text evidence="1">The sequence shown here is derived from an EMBL/GenBank/DDBJ whole genome shotgun (WGS) entry which is preliminary data.</text>
</comment>
<reference evidence="1 2" key="2">
    <citation type="submission" date="2018-06" db="EMBL/GenBank/DDBJ databases">
        <title>Metagenomic assembly of (sub)arctic Cyanobacteria and their associated microbiome from non-axenic cultures.</title>
        <authorList>
            <person name="Baurain D."/>
        </authorList>
    </citation>
    <scope>NUCLEOTIDE SEQUENCE [LARGE SCALE GENOMIC DNA]</scope>
    <source>
        <strain evidence="1">ULC129bin1</strain>
    </source>
</reference>
<evidence type="ECO:0000313" key="1">
    <source>
        <dbReference type="EMBL" id="PZO21727.1"/>
    </source>
</evidence>
<organism evidence="1 2">
    <name type="scientific">Leptolyngbya foveolarum</name>
    <dbReference type="NCBI Taxonomy" id="47253"/>
    <lineage>
        <taxon>Bacteria</taxon>
        <taxon>Bacillati</taxon>
        <taxon>Cyanobacteriota</taxon>
        <taxon>Cyanophyceae</taxon>
        <taxon>Leptolyngbyales</taxon>
        <taxon>Leptolyngbyaceae</taxon>
        <taxon>Leptolyngbya group</taxon>
        <taxon>Leptolyngbya</taxon>
    </lineage>
</organism>
<gene>
    <name evidence="1" type="ORF">DCF25_04595</name>
</gene>
<protein>
    <submittedName>
        <fullName evidence="1">Uncharacterized protein</fullName>
    </submittedName>
</protein>
<sequence length="158" mass="16686">MVEPVSLTGAALMAIAASKFVEVAAEKAATVLGEGASAALLKQSGTQVDAMWQRVKRHFAPNQRAAGLLAQVEAGPPQSVQSAEAFNKLAVYLDDDLAESQHRALADELRQMAQQIVNIAVDMEQQTTTINAVAKDQARQMVVGRDANGTTNFGDGPP</sequence>
<proteinExistence type="predicted"/>